<dbReference type="Pfam" id="PF08281">
    <property type="entry name" value="Sigma70_r4_2"/>
    <property type="match status" value="1"/>
</dbReference>
<sequence>MERENTYDRLFDLIKEDDHNAFDRLYNLFYAPLCVFANRYISDQDSVRDCIHDVFLKMWRDRKNIFINTSVRSYLLTATRNHCLNLIEKQKTQMTYEQYILNTYDPYTSDDLYSVEELENLIEKAIDELPEKYREVFRMSRFEHLTYKEIAERKNISIKTVEAYMHKSLIILSVSLKDFLPYVLLFLFFNKNYFFS</sequence>
<dbReference type="InterPro" id="IPR036388">
    <property type="entry name" value="WH-like_DNA-bd_sf"/>
</dbReference>
<evidence type="ECO:0000256" key="4">
    <source>
        <dbReference type="ARBA" id="ARBA00023163"/>
    </source>
</evidence>
<accession>A0A212K444</accession>
<comment type="similarity">
    <text evidence="1">Belongs to the sigma-70 factor family. ECF subfamily.</text>
</comment>
<evidence type="ECO:0000256" key="3">
    <source>
        <dbReference type="ARBA" id="ARBA00023082"/>
    </source>
</evidence>
<keyword evidence="2" id="KW-0805">Transcription regulation</keyword>
<name>A0A212K444_9BACT</name>
<keyword evidence="5" id="KW-0472">Membrane</keyword>
<feature type="domain" description="RNA polymerase sigma-70 region 2" evidence="6">
    <location>
        <begin position="26"/>
        <end position="91"/>
    </location>
</feature>
<dbReference type="EMBL" id="FLUL01000001">
    <property type="protein sequence ID" value="SBW06295.1"/>
    <property type="molecule type" value="Genomic_DNA"/>
</dbReference>
<dbReference type="PANTHER" id="PTHR43133">
    <property type="entry name" value="RNA POLYMERASE ECF-TYPE SIGMA FACTO"/>
    <property type="match status" value="1"/>
</dbReference>
<dbReference type="InterPro" id="IPR013324">
    <property type="entry name" value="RNA_pol_sigma_r3/r4-like"/>
</dbReference>
<feature type="transmembrane region" description="Helical" evidence="5">
    <location>
        <begin position="169"/>
        <end position="189"/>
    </location>
</feature>
<dbReference type="SUPFAM" id="SSF88659">
    <property type="entry name" value="Sigma3 and sigma4 domains of RNA polymerase sigma factors"/>
    <property type="match status" value="1"/>
</dbReference>
<protein>
    <recommendedName>
        <fullName evidence="9">RNA polymerase sigma-70 factor</fullName>
    </recommendedName>
</protein>
<evidence type="ECO:0008006" key="9">
    <source>
        <dbReference type="Google" id="ProtNLM"/>
    </source>
</evidence>
<dbReference type="SUPFAM" id="SSF88946">
    <property type="entry name" value="Sigma2 domain of RNA polymerase sigma factors"/>
    <property type="match status" value="1"/>
</dbReference>
<dbReference type="InterPro" id="IPR013249">
    <property type="entry name" value="RNA_pol_sigma70_r4_t2"/>
</dbReference>
<keyword evidence="4" id="KW-0804">Transcription</keyword>
<dbReference type="Pfam" id="PF04542">
    <property type="entry name" value="Sigma70_r2"/>
    <property type="match status" value="1"/>
</dbReference>
<dbReference type="CDD" id="cd06171">
    <property type="entry name" value="Sigma70_r4"/>
    <property type="match status" value="1"/>
</dbReference>
<evidence type="ECO:0000259" key="7">
    <source>
        <dbReference type="Pfam" id="PF08281"/>
    </source>
</evidence>
<evidence type="ECO:0000256" key="2">
    <source>
        <dbReference type="ARBA" id="ARBA00023015"/>
    </source>
</evidence>
<dbReference type="InterPro" id="IPR007627">
    <property type="entry name" value="RNA_pol_sigma70_r2"/>
</dbReference>
<dbReference type="Gene3D" id="1.10.10.10">
    <property type="entry name" value="Winged helix-like DNA-binding domain superfamily/Winged helix DNA-binding domain"/>
    <property type="match status" value="1"/>
</dbReference>
<evidence type="ECO:0000313" key="8">
    <source>
        <dbReference type="EMBL" id="SBW06295.1"/>
    </source>
</evidence>
<dbReference type="InterPro" id="IPR014327">
    <property type="entry name" value="RNA_pol_sigma70_bacteroid"/>
</dbReference>
<dbReference type="RefSeq" id="WP_296951136.1">
    <property type="nucleotide sequence ID" value="NZ_LT599021.1"/>
</dbReference>
<evidence type="ECO:0000256" key="1">
    <source>
        <dbReference type="ARBA" id="ARBA00010641"/>
    </source>
</evidence>
<dbReference type="GO" id="GO:0016987">
    <property type="term" value="F:sigma factor activity"/>
    <property type="evidence" value="ECO:0007669"/>
    <property type="project" value="UniProtKB-KW"/>
</dbReference>
<keyword evidence="5" id="KW-1133">Transmembrane helix</keyword>
<evidence type="ECO:0000256" key="5">
    <source>
        <dbReference type="SAM" id="Phobius"/>
    </source>
</evidence>
<dbReference type="InterPro" id="IPR039425">
    <property type="entry name" value="RNA_pol_sigma-70-like"/>
</dbReference>
<feature type="domain" description="RNA polymerase sigma factor 70 region 4 type 2" evidence="7">
    <location>
        <begin position="121"/>
        <end position="169"/>
    </location>
</feature>
<dbReference type="PANTHER" id="PTHR43133:SF46">
    <property type="entry name" value="RNA POLYMERASE SIGMA-70 FACTOR ECF SUBFAMILY"/>
    <property type="match status" value="1"/>
</dbReference>
<dbReference type="NCBIfam" id="TIGR02985">
    <property type="entry name" value="Sig70_bacteroi1"/>
    <property type="match status" value="1"/>
</dbReference>
<dbReference type="GO" id="GO:0006352">
    <property type="term" value="P:DNA-templated transcription initiation"/>
    <property type="evidence" value="ECO:0007669"/>
    <property type="project" value="InterPro"/>
</dbReference>
<evidence type="ECO:0000259" key="6">
    <source>
        <dbReference type="Pfam" id="PF04542"/>
    </source>
</evidence>
<gene>
    <name evidence="8" type="ORF">KL86DYS2_12948</name>
</gene>
<dbReference type="InterPro" id="IPR014284">
    <property type="entry name" value="RNA_pol_sigma-70_dom"/>
</dbReference>
<keyword evidence="5" id="KW-0812">Transmembrane</keyword>
<dbReference type="GO" id="GO:0003677">
    <property type="term" value="F:DNA binding"/>
    <property type="evidence" value="ECO:0007669"/>
    <property type="project" value="InterPro"/>
</dbReference>
<dbReference type="InterPro" id="IPR013325">
    <property type="entry name" value="RNA_pol_sigma_r2"/>
</dbReference>
<dbReference type="NCBIfam" id="TIGR02937">
    <property type="entry name" value="sigma70-ECF"/>
    <property type="match status" value="1"/>
</dbReference>
<dbReference type="AlphaFoldDB" id="A0A212K444"/>
<reference evidence="8" key="1">
    <citation type="submission" date="2016-04" db="EMBL/GenBank/DDBJ databases">
        <authorList>
            <person name="Evans L.H."/>
            <person name="Alamgir A."/>
            <person name="Owens N."/>
            <person name="Weber N.D."/>
            <person name="Virtaneva K."/>
            <person name="Barbian K."/>
            <person name="Babar A."/>
            <person name="Rosenke K."/>
        </authorList>
    </citation>
    <scope>NUCLEOTIDE SEQUENCE</scope>
    <source>
        <strain evidence="8">86-2</strain>
    </source>
</reference>
<organism evidence="8">
    <name type="scientific">uncultured Dysgonomonas sp</name>
    <dbReference type="NCBI Taxonomy" id="206096"/>
    <lineage>
        <taxon>Bacteria</taxon>
        <taxon>Pseudomonadati</taxon>
        <taxon>Bacteroidota</taxon>
        <taxon>Bacteroidia</taxon>
        <taxon>Bacteroidales</taxon>
        <taxon>Dysgonomonadaceae</taxon>
        <taxon>Dysgonomonas</taxon>
        <taxon>environmental samples</taxon>
    </lineage>
</organism>
<dbReference type="Gene3D" id="1.10.1740.10">
    <property type="match status" value="1"/>
</dbReference>
<proteinExistence type="inferred from homology"/>
<keyword evidence="3" id="KW-0731">Sigma factor</keyword>